<dbReference type="EMBL" id="GBRH01246637">
    <property type="protein sequence ID" value="JAD51258.1"/>
    <property type="molecule type" value="Transcribed_RNA"/>
</dbReference>
<dbReference type="AlphaFoldDB" id="A0A0A9AN12"/>
<name>A0A0A9AN12_ARUDO</name>
<protein>
    <submittedName>
        <fullName evidence="1">Uncharacterized protein</fullName>
    </submittedName>
</protein>
<reference evidence="1" key="2">
    <citation type="journal article" date="2015" name="Data Brief">
        <title>Shoot transcriptome of the giant reed, Arundo donax.</title>
        <authorList>
            <person name="Barrero R.A."/>
            <person name="Guerrero F.D."/>
            <person name="Moolhuijzen P."/>
            <person name="Goolsby J.A."/>
            <person name="Tidwell J."/>
            <person name="Bellgard S.E."/>
            <person name="Bellgard M.I."/>
        </authorList>
    </citation>
    <scope>NUCLEOTIDE SEQUENCE</scope>
    <source>
        <tissue evidence="1">Shoot tissue taken approximately 20 cm above the soil surface</tissue>
    </source>
</reference>
<organism evidence="1">
    <name type="scientific">Arundo donax</name>
    <name type="common">Giant reed</name>
    <name type="synonym">Donax arundinaceus</name>
    <dbReference type="NCBI Taxonomy" id="35708"/>
    <lineage>
        <taxon>Eukaryota</taxon>
        <taxon>Viridiplantae</taxon>
        <taxon>Streptophyta</taxon>
        <taxon>Embryophyta</taxon>
        <taxon>Tracheophyta</taxon>
        <taxon>Spermatophyta</taxon>
        <taxon>Magnoliopsida</taxon>
        <taxon>Liliopsida</taxon>
        <taxon>Poales</taxon>
        <taxon>Poaceae</taxon>
        <taxon>PACMAD clade</taxon>
        <taxon>Arundinoideae</taxon>
        <taxon>Arundineae</taxon>
        <taxon>Arundo</taxon>
    </lineage>
</organism>
<evidence type="ECO:0000313" key="1">
    <source>
        <dbReference type="EMBL" id="JAD51258.1"/>
    </source>
</evidence>
<sequence>MMIPPIVAEEEWERGRGKKKKEIYLYLRWL</sequence>
<reference evidence="1" key="1">
    <citation type="submission" date="2014-09" db="EMBL/GenBank/DDBJ databases">
        <authorList>
            <person name="Magalhaes I.L.F."/>
            <person name="Oliveira U."/>
            <person name="Santos F.R."/>
            <person name="Vidigal T.H.D.A."/>
            <person name="Brescovit A.D."/>
            <person name="Santos A.J."/>
        </authorList>
    </citation>
    <scope>NUCLEOTIDE SEQUENCE</scope>
    <source>
        <tissue evidence="1">Shoot tissue taken approximately 20 cm above the soil surface</tissue>
    </source>
</reference>
<accession>A0A0A9AN12</accession>
<proteinExistence type="predicted"/>